<protein>
    <recommendedName>
        <fullName evidence="6">Flavin-containing monooxygenase</fullName>
        <ecNumber evidence="6">1.-.-.-</ecNumber>
    </recommendedName>
</protein>
<dbReference type="GO" id="GO:0050660">
    <property type="term" value="F:flavin adenine dinucleotide binding"/>
    <property type="evidence" value="ECO:0007669"/>
    <property type="project" value="InterPro"/>
</dbReference>
<evidence type="ECO:0000256" key="5">
    <source>
        <dbReference type="ARBA" id="ARBA00023002"/>
    </source>
</evidence>
<dbReference type="Gene3D" id="3.50.50.60">
    <property type="entry name" value="FAD/NAD(P)-binding domain"/>
    <property type="match status" value="3"/>
</dbReference>
<dbReference type="Proteomes" id="UP000660262">
    <property type="component" value="Unassembled WGS sequence"/>
</dbReference>
<dbReference type="Pfam" id="PF00743">
    <property type="entry name" value="FMO-like"/>
    <property type="match status" value="2"/>
</dbReference>
<evidence type="ECO:0000256" key="4">
    <source>
        <dbReference type="ARBA" id="ARBA00022857"/>
    </source>
</evidence>
<keyword evidence="8" id="KW-1185">Reference proteome</keyword>
<name>A0A830HIW1_9CHLO</name>
<dbReference type="PRINTS" id="PR00370">
    <property type="entry name" value="FMOXYGENASE"/>
</dbReference>
<keyword evidence="4" id="KW-0521">NADP</keyword>
<dbReference type="AlphaFoldDB" id="A0A830HIW1"/>
<evidence type="ECO:0000313" key="7">
    <source>
        <dbReference type="EMBL" id="GHP07064.1"/>
    </source>
</evidence>
<evidence type="ECO:0000256" key="1">
    <source>
        <dbReference type="ARBA" id="ARBA00009183"/>
    </source>
</evidence>
<dbReference type="PANTHER" id="PTHR23023">
    <property type="entry name" value="DIMETHYLANILINE MONOOXYGENASE"/>
    <property type="match status" value="1"/>
</dbReference>
<evidence type="ECO:0000313" key="8">
    <source>
        <dbReference type="Proteomes" id="UP000660262"/>
    </source>
</evidence>
<organism evidence="7 8">
    <name type="scientific">Pycnococcus provasolii</name>
    <dbReference type="NCBI Taxonomy" id="41880"/>
    <lineage>
        <taxon>Eukaryota</taxon>
        <taxon>Viridiplantae</taxon>
        <taxon>Chlorophyta</taxon>
        <taxon>Pseudoscourfieldiophyceae</taxon>
        <taxon>Pseudoscourfieldiales</taxon>
        <taxon>Pycnococcaceae</taxon>
        <taxon>Pycnococcus</taxon>
    </lineage>
</organism>
<keyword evidence="5 6" id="KW-0560">Oxidoreductase</keyword>
<keyword evidence="3 6" id="KW-0274">FAD</keyword>
<comment type="similarity">
    <text evidence="1 6">Belongs to the FMO family.</text>
</comment>
<dbReference type="OrthoDB" id="66881at2759"/>
<dbReference type="EMBL" id="BNJQ01000015">
    <property type="protein sequence ID" value="GHP07064.1"/>
    <property type="molecule type" value="Genomic_DNA"/>
</dbReference>
<keyword evidence="6 7" id="KW-0503">Monooxygenase</keyword>
<dbReference type="SUPFAM" id="SSF51905">
    <property type="entry name" value="FAD/NAD(P)-binding domain"/>
    <property type="match status" value="1"/>
</dbReference>
<reference evidence="7" key="1">
    <citation type="submission" date="2020-10" db="EMBL/GenBank/DDBJ databases">
        <title>Unveiling of a novel bifunctional photoreceptor, Dualchrome1, isolated from a cosmopolitan green alga.</title>
        <authorList>
            <person name="Suzuki S."/>
            <person name="Kawachi M."/>
        </authorList>
    </citation>
    <scope>NUCLEOTIDE SEQUENCE</scope>
    <source>
        <strain evidence="7">NIES 2893</strain>
    </source>
</reference>
<accession>A0A830HIW1</accession>
<gene>
    <name evidence="7" type="ORF">PPROV_000580700</name>
</gene>
<evidence type="ECO:0000256" key="3">
    <source>
        <dbReference type="ARBA" id="ARBA00022827"/>
    </source>
</evidence>
<keyword evidence="2 6" id="KW-0285">Flavoprotein</keyword>
<dbReference type="InterPro" id="IPR050346">
    <property type="entry name" value="FMO-like"/>
</dbReference>
<evidence type="ECO:0000256" key="2">
    <source>
        <dbReference type="ARBA" id="ARBA00022630"/>
    </source>
</evidence>
<comment type="cofactor">
    <cofactor evidence="6">
        <name>FAD</name>
        <dbReference type="ChEBI" id="CHEBI:57692"/>
    </cofactor>
</comment>
<comment type="caution">
    <text evidence="7">The sequence shown here is derived from an EMBL/GenBank/DDBJ whole genome shotgun (WGS) entry which is preliminary data.</text>
</comment>
<dbReference type="GO" id="GO:0050661">
    <property type="term" value="F:NADP binding"/>
    <property type="evidence" value="ECO:0007669"/>
    <property type="project" value="InterPro"/>
</dbReference>
<dbReference type="InterPro" id="IPR020946">
    <property type="entry name" value="Flavin_mOase-like"/>
</dbReference>
<dbReference type="InterPro" id="IPR000960">
    <property type="entry name" value="Flavin_mOase"/>
</dbReference>
<dbReference type="EC" id="1.-.-.-" evidence="6"/>
<proteinExistence type="inferred from homology"/>
<dbReference type="InterPro" id="IPR036188">
    <property type="entry name" value="FAD/NAD-bd_sf"/>
</dbReference>
<sequence length="520" mass="56996">MVVVAVGPSRWIARVSMTNTPIRPGPLSASARKSWSPTCASGVGDVVGLGARDGGDDDNQRRRIAVIGGGAAGLAAAKVFLENSAVFDVCVFEARANVGGVWDYNAAQNSANKRLVDIRKDNGAPLPSPMYRSLRTNLPREVMAYMSFPFASDAEFVRDARRYPTHEEVQRYLEAYADAFHLNKHIRLDTEVVKITRSEKRVTNLGPAWDVLTNNGTMDTFDAVVVANGHYALPRIPSQLTIEQGAPSLVVHSVHYDDADHDAFRNKRVVVVGTGASGVDIAMEVAEYADEVILCYRRQSMAESTSSCSGNPIELGPTRGTRNNIRDARVAPTHVAKDGTLTFEDGSVLARGDFAAEDVVVVLATGYHVSFPFLDADNISWDDNNVRPLVEHIFPAQGDIGPTLSFIGLPWKVVPFPLFECQALWISKLLAGDTSATMPSDVVIKESVNAGRPAHHSHMLGDLQWDYNLNLLSLAGISSSSARQMHRSWRQRMYDASGRNKRARGDHYRDERGGATIWWH</sequence>
<dbReference type="GO" id="GO:0004499">
    <property type="term" value="F:N,N-dimethylaniline monooxygenase activity"/>
    <property type="evidence" value="ECO:0007669"/>
    <property type="project" value="InterPro"/>
</dbReference>
<evidence type="ECO:0000256" key="6">
    <source>
        <dbReference type="RuleBase" id="RU361177"/>
    </source>
</evidence>